<sequence length="263" mass="26672">MAPHLRPDLPPFAAAQTVVLKGDIAANVARHVVLAAIAARHGARMIVFPELSLTGYEPELARELALAPDDVRLDPLRDAARCEGIFIVAGAPLRHGDGLPLIAALTFLPDGGTQVYTKQHLHGGEEAAFACGRGGAALTVEGAHVALAVCAEIGHASHAAAAAQAGAQLYAASVLVSEAGYTADAALLQAHAATHALPVLVANYGGPSGGWQCAGRSALWDEAGTLVAAAPGGGECLLLARRSRGEWDATVLGTDAAIGTSRT</sequence>
<name>A0A4P7BM72_9BURK</name>
<organism evidence="3 6">
    <name type="scientific">Pseudoduganella plicata</name>
    <dbReference type="NCBI Taxonomy" id="321984"/>
    <lineage>
        <taxon>Bacteria</taxon>
        <taxon>Pseudomonadati</taxon>
        <taxon>Pseudomonadota</taxon>
        <taxon>Betaproteobacteria</taxon>
        <taxon>Burkholderiales</taxon>
        <taxon>Oxalobacteraceae</taxon>
        <taxon>Telluria group</taxon>
        <taxon>Pseudoduganella</taxon>
    </lineage>
</organism>
<keyword evidence="1 3" id="KW-0378">Hydrolase</keyword>
<dbReference type="SUPFAM" id="SSF56317">
    <property type="entry name" value="Carbon-nitrogen hydrolase"/>
    <property type="match status" value="1"/>
</dbReference>
<dbReference type="PANTHER" id="PTHR43674:SF2">
    <property type="entry name" value="BETA-UREIDOPROPIONASE"/>
    <property type="match status" value="1"/>
</dbReference>
<reference evidence="3" key="1">
    <citation type="journal article" date="2014" name="Int. J. Syst. Evol. Microbiol.">
        <title>Complete genome sequence of Corynebacterium casei LMG S-19264T (=DSM 44701T), isolated from a smear-ripened cheese.</title>
        <authorList>
            <consortium name="US DOE Joint Genome Institute (JGI-PGF)"/>
            <person name="Walter F."/>
            <person name="Albersmeier A."/>
            <person name="Kalinowski J."/>
            <person name="Ruckert C."/>
        </authorList>
    </citation>
    <scope>NUCLEOTIDE SEQUENCE</scope>
    <source>
        <strain evidence="3">KCTC 12344</strain>
    </source>
</reference>
<dbReference type="Proteomes" id="UP000619512">
    <property type="component" value="Unassembled WGS sequence"/>
</dbReference>
<dbReference type="GO" id="GO:0050126">
    <property type="term" value="F:N-carbamoylputrescine amidase activity"/>
    <property type="evidence" value="ECO:0007669"/>
    <property type="project" value="TreeGrafter"/>
</dbReference>
<dbReference type="Proteomes" id="UP000294359">
    <property type="component" value="Chromosome"/>
</dbReference>
<feature type="domain" description="CN hydrolase" evidence="2">
    <location>
        <begin position="10"/>
        <end position="244"/>
    </location>
</feature>
<dbReference type="PROSITE" id="PS50263">
    <property type="entry name" value="CN_HYDROLASE"/>
    <property type="match status" value="1"/>
</dbReference>
<protein>
    <submittedName>
        <fullName evidence="3 4">Hydrolase</fullName>
    </submittedName>
</protein>
<evidence type="ECO:0000313" key="5">
    <source>
        <dbReference type="Proteomes" id="UP000294359"/>
    </source>
</evidence>
<evidence type="ECO:0000256" key="1">
    <source>
        <dbReference type="ARBA" id="ARBA00022801"/>
    </source>
</evidence>
<reference evidence="3" key="3">
    <citation type="submission" date="2022-12" db="EMBL/GenBank/DDBJ databases">
        <authorList>
            <person name="Sun Q."/>
            <person name="Kim S."/>
        </authorList>
    </citation>
    <scope>NUCLEOTIDE SEQUENCE</scope>
    <source>
        <strain evidence="3">KCTC 12344</strain>
    </source>
</reference>
<evidence type="ECO:0000313" key="6">
    <source>
        <dbReference type="Proteomes" id="UP000619512"/>
    </source>
</evidence>
<dbReference type="AlphaFoldDB" id="A0A4P7BM72"/>
<dbReference type="OrthoDB" id="9803803at2"/>
<dbReference type="EMBL" id="CP038026">
    <property type="protein sequence ID" value="QBQ38835.1"/>
    <property type="molecule type" value="Genomic_DNA"/>
</dbReference>
<gene>
    <name evidence="4" type="ORF">E1742_23725</name>
    <name evidence="3" type="ORF">GCM10007388_18460</name>
</gene>
<dbReference type="Gene3D" id="3.60.110.10">
    <property type="entry name" value="Carbon-nitrogen hydrolase"/>
    <property type="match status" value="1"/>
</dbReference>
<dbReference type="InterPro" id="IPR003010">
    <property type="entry name" value="C-N_Hydrolase"/>
</dbReference>
<dbReference type="GO" id="GO:0033388">
    <property type="term" value="P:putrescine biosynthetic process from arginine"/>
    <property type="evidence" value="ECO:0007669"/>
    <property type="project" value="TreeGrafter"/>
</dbReference>
<dbReference type="PANTHER" id="PTHR43674">
    <property type="entry name" value="NITRILASE C965.09-RELATED"/>
    <property type="match status" value="1"/>
</dbReference>
<dbReference type="InterPro" id="IPR050345">
    <property type="entry name" value="Aliph_Amidase/BUP"/>
</dbReference>
<keyword evidence="5" id="KW-1185">Reference proteome</keyword>
<evidence type="ECO:0000259" key="2">
    <source>
        <dbReference type="PROSITE" id="PS50263"/>
    </source>
</evidence>
<proteinExistence type="predicted"/>
<dbReference type="InterPro" id="IPR036526">
    <property type="entry name" value="C-N_Hydrolase_sf"/>
</dbReference>
<dbReference type="RefSeq" id="WP_134387531.1">
    <property type="nucleotide sequence ID" value="NZ_BMWW01000002.1"/>
</dbReference>
<evidence type="ECO:0000313" key="3">
    <source>
        <dbReference type="EMBL" id="GGY85470.1"/>
    </source>
</evidence>
<dbReference type="Pfam" id="PF00795">
    <property type="entry name" value="CN_hydrolase"/>
    <property type="match status" value="1"/>
</dbReference>
<dbReference type="EMBL" id="BMWW01000002">
    <property type="protein sequence ID" value="GGY85470.1"/>
    <property type="molecule type" value="Genomic_DNA"/>
</dbReference>
<dbReference type="CDD" id="cd07197">
    <property type="entry name" value="nitrilase"/>
    <property type="match status" value="1"/>
</dbReference>
<accession>A0A4P7BM72</accession>
<evidence type="ECO:0000313" key="4">
    <source>
        <dbReference type="EMBL" id="QBQ38835.1"/>
    </source>
</evidence>
<reference evidence="4 5" key="2">
    <citation type="submission" date="2019-03" db="EMBL/GenBank/DDBJ databases">
        <title>Draft Genome Sequences of Six Type Strains of the Genus Massilia.</title>
        <authorList>
            <person name="Miess H."/>
            <person name="Frediansyhah A."/>
            <person name="Gross H."/>
        </authorList>
    </citation>
    <scope>NUCLEOTIDE SEQUENCE [LARGE SCALE GENOMIC DNA]</scope>
    <source>
        <strain evidence="4 5">DSM 17505</strain>
    </source>
</reference>